<dbReference type="EMBL" id="CP036262">
    <property type="protein sequence ID" value="QDS93435.1"/>
    <property type="molecule type" value="Genomic_DNA"/>
</dbReference>
<feature type="signal peptide" evidence="1">
    <location>
        <begin position="1"/>
        <end position="24"/>
    </location>
</feature>
<proteinExistence type="predicted"/>
<dbReference type="Proteomes" id="UP000320672">
    <property type="component" value="Chromosome"/>
</dbReference>
<sequence length="217" mass="24007" precursor="true">MNMKILALAVVSGLLATFGSMAVAQDHGHSHADGTSHGDHGHSGESIAFYMPKAKTVHFDDVNKAKQQFDTLQKLGCQVKQGGHAGHIDGTYICSEWKSLKVADHGLADQWSAWLKGAGFDVSHGHLDPNFGEGPEVVEFRMDNWKQIHGNGSPEESQMLTQLNQLGCEIIIDDHGNHNDIRFRAPTWHDAHFADHDSAEKWASWLTQNGFQTRHSH</sequence>
<organism evidence="2 3">
    <name type="scientific">Roseimaritima multifibrata</name>
    <dbReference type="NCBI Taxonomy" id="1930274"/>
    <lineage>
        <taxon>Bacteria</taxon>
        <taxon>Pseudomonadati</taxon>
        <taxon>Planctomycetota</taxon>
        <taxon>Planctomycetia</taxon>
        <taxon>Pirellulales</taxon>
        <taxon>Pirellulaceae</taxon>
        <taxon>Roseimaritima</taxon>
    </lineage>
</organism>
<accession>A0A517MEX0</accession>
<name>A0A517MEX0_9BACT</name>
<evidence type="ECO:0000313" key="2">
    <source>
        <dbReference type="EMBL" id="QDS93435.1"/>
    </source>
</evidence>
<evidence type="ECO:0000256" key="1">
    <source>
        <dbReference type="SAM" id="SignalP"/>
    </source>
</evidence>
<feature type="chain" id="PRO_5022244236" evidence="1">
    <location>
        <begin position="25"/>
        <end position="217"/>
    </location>
</feature>
<evidence type="ECO:0000313" key="3">
    <source>
        <dbReference type="Proteomes" id="UP000320672"/>
    </source>
</evidence>
<reference evidence="2 3" key="1">
    <citation type="submission" date="2019-02" db="EMBL/GenBank/DDBJ databases">
        <title>Deep-cultivation of Planctomycetes and their phenomic and genomic characterization uncovers novel biology.</title>
        <authorList>
            <person name="Wiegand S."/>
            <person name="Jogler M."/>
            <person name="Boedeker C."/>
            <person name="Pinto D."/>
            <person name="Vollmers J."/>
            <person name="Rivas-Marin E."/>
            <person name="Kohn T."/>
            <person name="Peeters S.H."/>
            <person name="Heuer A."/>
            <person name="Rast P."/>
            <person name="Oberbeckmann S."/>
            <person name="Bunk B."/>
            <person name="Jeske O."/>
            <person name="Meyerdierks A."/>
            <person name="Storesund J.E."/>
            <person name="Kallscheuer N."/>
            <person name="Luecker S."/>
            <person name="Lage O.M."/>
            <person name="Pohl T."/>
            <person name="Merkel B.J."/>
            <person name="Hornburger P."/>
            <person name="Mueller R.-W."/>
            <person name="Bruemmer F."/>
            <person name="Labrenz M."/>
            <person name="Spormann A.M."/>
            <person name="Op den Camp H."/>
            <person name="Overmann J."/>
            <person name="Amann R."/>
            <person name="Jetten M.S.M."/>
            <person name="Mascher T."/>
            <person name="Medema M.H."/>
            <person name="Devos D.P."/>
            <person name="Kaster A.-K."/>
            <person name="Ovreas L."/>
            <person name="Rohde M."/>
            <person name="Galperin M.Y."/>
            <person name="Jogler C."/>
        </authorList>
    </citation>
    <scope>NUCLEOTIDE SEQUENCE [LARGE SCALE GENOMIC DNA]</scope>
    <source>
        <strain evidence="2 3">FF011L</strain>
    </source>
</reference>
<dbReference type="AlphaFoldDB" id="A0A517MEX0"/>
<keyword evidence="1" id="KW-0732">Signal</keyword>
<dbReference type="KEGG" id="rml:FF011L_22050"/>
<keyword evidence="3" id="KW-1185">Reference proteome</keyword>
<gene>
    <name evidence="2" type="ORF">FF011L_22050</name>
</gene>
<protein>
    <submittedName>
        <fullName evidence="2">Uncharacterized protein</fullName>
    </submittedName>
</protein>